<dbReference type="InterPro" id="IPR043140">
    <property type="entry name" value="Ribosomal_uS14_sf"/>
</dbReference>
<evidence type="ECO:0000313" key="4">
    <source>
        <dbReference type="Proteomes" id="UP000183080"/>
    </source>
</evidence>
<dbReference type="GO" id="GO:0002181">
    <property type="term" value="P:cytoplasmic translation"/>
    <property type="evidence" value="ECO:0007669"/>
    <property type="project" value="TreeGrafter"/>
</dbReference>
<reference evidence="3 4" key="1">
    <citation type="submission" date="2016-08" db="EMBL/GenBank/DDBJ databases">
        <title>New Insights into Marine Group III Euryarchaeota, from dark to light.</title>
        <authorList>
            <person name="Haro-Moreno J.M."/>
            <person name="Rodriguez-Valera F."/>
            <person name="Lopez-Garcia P."/>
            <person name="Moreira D."/>
            <person name="Martin-Cuadrado A.B."/>
        </authorList>
    </citation>
    <scope>NUCLEOTIDE SEQUENCE [LARGE SCALE GENOMIC DNA]</scope>
    <source>
        <strain evidence="3">CG-Epi1</strain>
    </source>
</reference>
<dbReference type="GO" id="GO:0003735">
    <property type="term" value="F:structural constituent of ribosome"/>
    <property type="evidence" value="ECO:0007669"/>
    <property type="project" value="InterPro"/>
</dbReference>
<sequence>MNIDDVKIKVREVYRGRIIGCVLCDRKRGLVRRHGLNLCRQCFRDKATELGFKKYD</sequence>
<dbReference type="AlphaFoldDB" id="A0A1J5T9K4"/>
<dbReference type="InterPro" id="IPR001209">
    <property type="entry name" value="Ribosomal_uS14"/>
</dbReference>
<name>A0A1J5T9K4_9ARCH</name>
<accession>A0A1J5T9K4</accession>
<dbReference type="Proteomes" id="UP000183080">
    <property type="component" value="Unassembled WGS sequence"/>
</dbReference>
<gene>
    <name evidence="3" type="ORF">BD935_02320</name>
</gene>
<dbReference type="EMBL" id="MIZA01000022">
    <property type="protein sequence ID" value="OIR17505.1"/>
    <property type="molecule type" value="Genomic_DNA"/>
</dbReference>
<dbReference type="STRING" id="1888995.BD935_02320"/>
<keyword evidence="1 3" id="KW-0689">Ribosomal protein</keyword>
<evidence type="ECO:0000256" key="1">
    <source>
        <dbReference type="ARBA" id="ARBA00022980"/>
    </source>
</evidence>
<comment type="caution">
    <text evidence="3">The sequence shown here is derived from an EMBL/GenBank/DDBJ whole genome shotgun (WGS) entry which is preliminary data.</text>
</comment>
<dbReference type="PANTHER" id="PTHR12010:SF2">
    <property type="entry name" value="40S RIBOSOMAL PROTEIN S29"/>
    <property type="match status" value="1"/>
</dbReference>
<dbReference type="GO" id="GO:0008270">
    <property type="term" value="F:zinc ion binding"/>
    <property type="evidence" value="ECO:0007669"/>
    <property type="project" value="InterPro"/>
</dbReference>
<keyword evidence="2" id="KW-0687">Ribonucleoprotein</keyword>
<organism evidence="3 4">
    <name type="scientific">Marine Group III euryarchaeote CG-Epi1</name>
    <dbReference type="NCBI Taxonomy" id="1888995"/>
    <lineage>
        <taxon>Archaea</taxon>
        <taxon>Methanobacteriati</taxon>
        <taxon>Thermoplasmatota</taxon>
        <taxon>Thermoplasmata</taxon>
        <taxon>Candidatus Thermoprofundales</taxon>
    </lineage>
</organism>
<dbReference type="Gene3D" id="4.10.830.10">
    <property type="entry name" value="30s Ribosomal Protein S14, Chain N"/>
    <property type="match status" value="1"/>
</dbReference>
<evidence type="ECO:0000313" key="3">
    <source>
        <dbReference type="EMBL" id="OIR17505.1"/>
    </source>
</evidence>
<proteinExistence type="predicted"/>
<dbReference type="GO" id="GO:0022627">
    <property type="term" value="C:cytosolic small ribosomal subunit"/>
    <property type="evidence" value="ECO:0007669"/>
    <property type="project" value="TreeGrafter"/>
</dbReference>
<protein>
    <submittedName>
        <fullName evidence="3">30S ribosomal protein S14</fullName>
    </submittedName>
</protein>
<dbReference type="PANTHER" id="PTHR12010">
    <property type="entry name" value="40S RIBOSOMAL PROTEIN S29"/>
    <property type="match status" value="1"/>
</dbReference>
<dbReference type="Pfam" id="PF00253">
    <property type="entry name" value="Ribosomal_S14"/>
    <property type="match status" value="1"/>
</dbReference>
<dbReference type="NCBIfam" id="NF004424">
    <property type="entry name" value="PRK05766.1"/>
    <property type="match status" value="1"/>
</dbReference>
<dbReference type="InterPro" id="IPR039744">
    <property type="entry name" value="RIbosomal_uS14_euk_arc"/>
</dbReference>
<evidence type="ECO:0000256" key="2">
    <source>
        <dbReference type="ARBA" id="ARBA00023274"/>
    </source>
</evidence>